<dbReference type="OrthoDB" id="7697830at2759"/>
<evidence type="ECO:0000313" key="2">
    <source>
        <dbReference type="EMBL" id="CAB0040571.1"/>
    </source>
</evidence>
<gene>
    <name evidence="2" type="ORF">TBRA_LOCUS12272</name>
</gene>
<keyword evidence="3" id="KW-1185">Reference proteome</keyword>
<proteinExistence type="predicted"/>
<dbReference type="Proteomes" id="UP000479190">
    <property type="component" value="Unassembled WGS sequence"/>
</dbReference>
<evidence type="ECO:0000313" key="3">
    <source>
        <dbReference type="Proteomes" id="UP000479190"/>
    </source>
</evidence>
<dbReference type="AlphaFoldDB" id="A0A6H5IT33"/>
<organism evidence="2 3">
    <name type="scientific">Trichogramma brassicae</name>
    <dbReference type="NCBI Taxonomy" id="86971"/>
    <lineage>
        <taxon>Eukaryota</taxon>
        <taxon>Metazoa</taxon>
        <taxon>Ecdysozoa</taxon>
        <taxon>Arthropoda</taxon>
        <taxon>Hexapoda</taxon>
        <taxon>Insecta</taxon>
        <taxon>Pterygota</taxon>
        <taxon>Neoptera</taxon>
        <taxon>Endopterygota</taxon>
        <taxon>Hymenoptera</taxon>
        <taxon>Apocrita</taxon>
        <taxon>Proctotrupomorpha</taxon>
        <taxon>Chalcidoidea</taxon>
        <taxon>Trichogrammatidae</taxon>
        <taxon>Trichogramma</taxon>
    </lineage>
</organism>
<dbReference type="InterPro" id="IPR054722">
    <property type="entry name" value="PolX-like_BBD"/>
</dbReference>
<sequence>MSPGPSRSRSHVVRHSREATVAPATIVATHSHENSELDASMTRRLRASTTLACGPDSSSSISGSGRTFFVSFKIFDDHATNLWDVNKDASAWMMDFGATSHMTGRREVFSVYEHFKNPNPVRLGDGNFLYAVGKVVRQERIRIYARPVPPRRGASARDRVLSLQPPRLKKFFSKRPGLMKQNKSYSLQVVKHCLPWKVLTTNIGRAAARQTGRPRGRPPSHRALVASRFFLLTQIAIKIAFHCFQYVKDLHRLLKSLALERLELPAFNVLTRHGSPRSSAESSPVSSPVNAVYNPIRARTCTFNAHTLTACARLSVRI</sequence>
<protein>
    <recommendedName>
        <fullName evidence="1">Retrovirus-related Pol polyprotein from transposon TNT 1-94-like beta-barrel domain-containing protein</fullName>
    </recommendedName>
</protein>
<dbReference type="Pfam" id="PF22936">
    <property type="entry name" value="Pol_BBD"/>
    <property type="match status" value="1"/>
</dbReference>
<feature type="domain" description="Retrovirus-related Pol polyprotein from transposon TNT 1-94-like beta-barrel" evidence="1">
    <location>
        <begin position="92"/>
        <end position="134"/>
    </location>
</feature>
<reference evidence="2 3" key="1">
    <citation type="submission" date="2020-02" db="EMBL/GenBank/DDBJ databases">
        <authorList>
            <person name="Ferguson B K."/>
        </authorList>
    </citation>
    <scope>NUCLEOTIDE SEQUENCE [LARGE SCALE GENOMIC DNA]</scope>
</reference>
<accession>A0A6H5IT33</accession>
<name>A0A6H5IT33_9HYME</name>
<evidence type="ECO:0000259" key="1">
    <source>
        <dbReference type="Pfam" id="PF22936"/>
    </source>
</evidence>
<dbReference type="EMBL" id="CADCXV010001036">
    <property type="protein sequence ID" value="CAB0040571.1"/>
    <property type="molecule type" value="Genomic_DNA"/>
</dbReference>